<dbReference type="Proteomes" id="UP000008898">
    <property type="component" value="Chromosome"/>
</dbReference>
<reference evidence="2" key="1">
    <citation type="submission" date="2009-07" db="EMBL/GenBank/DDBJ databases">
        <title>Complete genome sequence of Zobellia galactanivorans Dsij.</title>
        <authorList>
            <consortium name="Genoscope - CEA"/>
        </authorList>
    </citation>
    <scope>NUCLEOTIDE SEQUENCE [LARGE SCALE GENOMIC DNA]</scope>
    <source>
        <strain evidence="2">DSM 12802 / CCUG 47099 / CIP 106680 / NCIMB 13871 / Dsij</strain>
    </source>
</reference>
<dbReference type="STRING" id="63186.ZOBELLIA_4591"/>
<evidence type="ECO:0000313" key="2">
    <source>
        <dbReference type="Proteomes" id="UP000008898"/>
    </source>
</evidence>
<name>G0L6X8_ZOBGA</name>
<dbReference type="HOGENOM" id="CLU_2372091_0_0_10"/>
<keyword evidence="2" id="KW-1185">Reference proteome</keyword>
<accession>G0L6X8</accession>
<evidence type="ECO:0000313" key="1">
    <source>
        <dbReference type="EMBL" id="CAZ98726.1"/>
    </source>
</evidence>
<evidence type="ECO:0008006" key="3">
    <source>
        <dbReference type="Google" id="ProtNLM"/>
    </source>
</evidence>
<gene>
    <name evidence="1" type="ordered locus">zobellia_4591</name>
</gene>
<dbReference type="AlphaFoldDB" id="G0L6X8"/>
<sequence length="95" mass="11031">MNHSQFNLLLQKQNQAIELTQGLKEKLESILNPPQPELLSPKEISFLLNRSYQSVMKYLKENQLSPVYRGRVALYRYDEVLKLAKKLGITTKKIA</sequence>
<dbReference type="KEGG" id="zga:ZOBELLIA_4591"/>
<organism evidence="1 2">
    <name type="scientific">Zobellia galactanivorans (strain DSM 12802 / CCUG 47099 / CIP 106680 / NCIMB 13871 / Dsij)</name>
    <dbReference type="NCBI Taxonomy" id="63186"/>
    <lineage>
        <taxon>Bacteria</taxon>
        <taxon>Pseudomonadati</taxon>
        <taxon>Bacteroidota</taxon>
        <taxon>Flavobacteriia</taxon>
        <taxon>Flavobacteriales</taxon>
        <taxon>Flavobacteriaceae</taxon>
        <taxon>Zobellia</taxon>
    </lineage>
</organism>
<protein>
    <recommendedName>
        <fullName evidence="3">Helix-turn-helix domain-containing protein</fullName>
    </recommendedName>
</protein>
<proteinExistence type="predicted"/>
<dbReference type="RefSeq" id="WP_013995913.1">
    <property type="nucleotide sequence ID" value="NC_015844.1"/>
</dbReference>
<dbReference type="EMBL" id="FP476056">
    <property type="protein sequence ID" value="CAZ98726.1"/>
    <property type="molecule type" value="Genomic_DNA"/>
</dbReference>
<reference evidence="1 2" key="2">
    <citation type="journal article" date="2012" name="Environ. Microbiol.">
        <title>Characterization of the first alginolytic operons in a marine bacterium: from their emergence in marine Flavobacteriia to their independent transfers to marine Proteobacteria and human gut Bacteroides.</title>
        <authorList>
            <person name="Thomas F."/>
            <person name="Barbeyron T."/>
            <person name="Tonon T."/>
            <person name="Genicot S."/>
            <person name="Czjzek M."/>
            <person name="Michel G."/>
        </authorList>
    </citation>
    <scope>NUCLEOTIDE SEQUENCE [LARGE SCALE GENOMIC DNA]</scope>
    <source>
        <strain evidence="2">DSM 12802 / CCUG 47099 / CIP 106680 / NCIMB 13871 / Dsij</strain>
    </source>
</reference>